<organism evidence="1 2">
    <name type="scientific">Catharanthus roseus</name>
    <name type="common">Madagascar periwinkle</name>
    <name type="synonym">Vinca rosea</name>
    <dbReference type="NCBI Taxonomy" id="4058"/>
    <lineage>
        <taxon>Eukaryota</taxon>
        <taxon>Viridiplantae</taxon>
        <taxon>Streptophyta</taxon>
        <taxon>Embryophyta</taxon>
        <taxon>Tracheophyta</taxon>
        <taxon>Spermatophyta</taxon>
        <taxon>Magnoliopsida</taxon>
        <taxon>eudicotyledons</taxon>
        <taxon>Gunneridae</taxon>
        <taxon>Pentapetalae</taxon>
        <taxon>asterids</taxon>
        <taxon>lamiids</taxon>
        <taxon>Gentianales</taxon>
        <taxon>Apocynaceae</taxon>
        <taxon>Rauvolfioideae</taxon>
        <taxon>Vinceae</taxon>
        <taxon>Catharanthinae</taxon>
        <taxon>Catharanthus</taxon>
    </lineage>
</organism>
<evidence type="ECO:0000313" key="2">
    <source>
        <dbReference type="Proteomes" id="UP001060085"/>
    </source>
</evidence>
<sequence>MNTTVSDDDKKSYSKDDEEDTDSNETLAVNMIIDLEDTSMHNDHKDDNDDDSVYSDKETSYEELQNKYSLLYTKWVGLVKLHEDLKDILKKIQEQKDALEERNYELIAQVKDATARMNVAKASKLSVLVCVPPMRPAILQSFKDILEERRRQLMVVELYLLGIEVVMMFNGVKDLKGFKVKQLVPRGSLEELKGFHLCCSLTMDSTVQWAKGVCSNSNRKTLDV</sequence>
<dbReference type="Proteomes" id="UP001060085">
    <property type="component" value="Linkage Group LG08"/>
</dbReference>
<proteinExistence type="predicted"/>
<reference evidence="2" key="1">
    <citation type="journal article" date="2023" name="Nat. Plants">
        <title>Single-cell RNA sequencing provides a high-resolution roadmap for understanding the multicellular compartmentation of specialized metabolism.</title>
        <authorList>
            <person name="Sun S."/>
            <person name="Shen X."/>
            <person name="Li Y."/>
            <person name="Li Y."/>
            <person name="Wang S."/>
            <person name="Li R."/>
            <person name="Zhang H."/>
            <person name="Shen G."/>
            <person name="Guo B."/>
            <person name="Wei J."/>
            <person name="Xu J."/>
            <person name="St-Pierre B."/>
            <person name="Chen S."/>
            <person name="Sun C."/>
        </authorList>
    </citation>
    <scope>NUCLEOTIDE SEQUENCE [LARGE SCALE GENOMIC DNA]</scope>
</reference>
<evidence type="ECO:0000313" key="1">
    <source>
        <dbReference type="EMBL" id="KAI5649972.1"/>
    </source>
</evidence>
<dbReference type="EMBL" id="CM044708">
    <property type="protein sequence ID" value="KAI5649972.1"/>
    <property type="molecule type" value="Genomic_DNA"/>
</dbReference>
<accession>A0ACB9ZQI6</accession>
<gene>
    <name evidence="1" type="ORF">M9H77_35977</name>
</gene>
<keyword evidence="2" id="KW-1185">Reference proteome</keyword>
<comment type="caution">
    <text evidence="1">The sequence shown here is derived from an EMBL/GenBank/DDBJ whole genome shotgun (WGS) entry which is preliminary data.</text>
</comment>
<name>A0ACB9ZQI6_CATRO</name>
<protein>
    <submittedName>
        <fullName evidence="1">Uncharacterized protein</fullName>
    </submittedName>
</protein>